<feature type="domain" description="HTH luxR-type" evidence="5">
    <location>
        <begin position="248"/>
        <end position="313"/>
    </location>
</feature>
<dbReference type="SUPFAM" id="SSF46894">
    <property type="entry name" value="C-terminal effector domain of the bipartite response regulators"/>
    <property type="match status" value="1"/>
</dbReference>
<dbReference type="Proteomes" id="UP000254082">
    <property type="component" value="Unassembled WGS sequence"/>
</dbReference>
<evidence type="ECO:0000256" key="3">
    <source>
        <dbReference type="ARBA" id="ARBA00023163"/>
    </source>
</evidence>
<evidence type="ECO:0000256" key="4">
    <source>
        <dbReference type="SAM" id="Phobius"/>
    </source>
</evidence>
<sequence>MAILNYLYNSLLLVFYSVTMALAYNYAYKEKKESQGQFFFVLGLYLLFFIFDNVIVSLTEVFTSFAHIYNKESMGMPLVKTLIYTVNNFCQLWLLRRLAGKTIHPSQWLILIFITSWMVVIPLFSSSALAVYLYYLPNQLLLLYLAGLAWHQKKKLKKAQSLVSKYLTWIGFICLIFGLLILLEDSFVIFRVDSYHSLNVKIQNRNFSQDIFNLCVCLLTIRYFLLDYPKKKLRNEKTNSLLARKEEAFFSHYRLTQRECEICQLLLEHKNNQEIADTLFLSIGTVKAHIHNIYFKMAIHQRDEIYVLFDNFKSTSHSL</sequence>
<protein>
    <submittedName>
        <fullName evidence="6">Putative transcriptional regulator</fullName>
    </submittedName>
</protein>
<keyword evidence="3" id="KW-0804">Transcription</keyword>
<proteinExistence type="predicted"/>
<dbReference type="Pfam" id="PF00196">
    <property type="entry name" value="GerE"/>
    <property type="match status" value="1"/>
</dbReference>
<dbReference type="AlphaFoldDB" id="A0A380JB58"/>
<feature type="transmembrane region" description="Helical" evidence="4">
    <location>
        <begin position="207"/>
        <end position="225"/>
    </location>
</feature>
<dbReference type="PROSITE" id="PS50043">
    <property type="entry name" value="HTH_LUXR_2"/>
    <property type="match status" value="1"/>
</dbReference>
<dbReference type="PANTHER" id="PTHR44688:SF16">
    <property type="entry name" value="DNA-BINDING TRANSCRIPTIONAL ACTIVATOR DEVR_DOSR"/>
    <property type="match status" value="1"/>
</dbReference>
<feature type="transmembrane region" description="Helical" evidence="4">
    <location>
        <begin position="38"/>
        <end position="58"/>
    </location>
</feature>
<dbReference type="EMBL" id="UHFA01000002">
    <property type="protein sequence ID" value="SUN35241.1"/>
    <property type="molecule type" value="Genomic_DNA"/>
</dbReference>
<feature type="transmembrane region" description="Helical" evidence="4">
    <location>
        <begin position="131"/>
        <end position="150"/>
    </location>
</feature>
<dbReference type="Gene3D" id="1.10.10.10">
    <property type="entry name" value="Winged helix-like DNA-binding domain superfamily/Winged helix DNA-binding domain"/>
    <property type="match status" value="1"/>
</dbReference>
<keyword evidence="2" id="KW-0238">DNA-binding</keyword>
<feature type="transmembrane region" description="Helical" evidence="4">
    <location>
        <begin position="162"/>
        <end position="183"/>
    </location>
</feature>
<dbReference type="OrthoDB" id="9780153at2"/>
<keyword evidence="4" id="KW-0812">Transmembrane</keyword>
<evidence type="ECO:0000256" key="2">
    <source>
        <dbReference type="ARBA" id="ARBA00023125"/>
    </source>
</evidence>
<feature type="transmembrane region" description="Helical" evidence="4">
    <location>
        <begin position="78"/>
        <end position="95"/>
    </location>
</feature>
<dbReference type="InterPro" id="IPR036388">
    <property type="entry name" value="WH-like_DNA-bd_sf"/>
</dbReference>
<evidence type="ECO:0000256" key="1">
    <source>
        <dbReference type="ARBA" id="ARBA00023015"/>
    </source>
</evidence>
<accession>A0A380JB58</accession>
<evidence type="ECO:0000259" key="5">
    <source>
        <dbReference type="PROSITE" id="PS50043"/>
    </source>
</evidence>
<evidence type="ECO:0000313" key="6">
    <source>
        <dbReference type="EMBL" id="SUN35241.1"/>
    </source>
</evidence>
<dbReference type="InterPro" id="IPR016032">
    <property type="entry name" value="Sig_transdc_resp-reg_C-effctor"/>
</dbReference>
<dbReference type="InterPro" id="IPR000792">
    <property type="entry name" value="Tscrpt_reg_LuxR_C"/>
</dbReference>
<reference evidence="6 7" key="1">
    <citation type="submission" date="2018-06" db="EMBL/GenBank/DDBJ databases">
        <authorList>
            <consortium name="Pathogen Informatics"/>
            <person name="Doyle S."/>
        </authorList>
    </citation>
    <scope>NUCLEOTIDE SEQUENCE [LARGE SCALE GENOMIC DNA]</scope>
    <source>
        <strain evidence="7">NCTC 11391</strain>
    </source>
</reference>
<dbReference type="RefSeq" id="WP_002996275.1">
    <property type="nucleotide sequence ID" value="NZ_UHFA01000002.1"/>
</dbReference>
<dbReference type="PANTHER" id="PTHR44688">
    <property type="entry name" value="DNA-BINDING TRANSCRIPTIONAL ACTIVATOR DEVR_DOSR"/>
    <property type="match status" value="1"/>
</dbReference>
<evidence type="ECO:0000313" key="7">
    <source>
        <dbReference type="Proteomes" id="UP000254082"/>
    </source>
</evidence>
<dbReference type="PRINTS" id="PR00038">
    <property type="entry name" value="HTHLUXR"/>
</dbReference>
<keyword evidence="4" id="KW-1133">Transmembrane helix</keyword>
<dbReference type="GO" id="GO:0006355">
    <property type="term" value="P:regulation of DNA-templated transcription"/>
    <property type="evidence" value="ECO:0007669"/>
    <property type="project" value="InterPro"/>
</dbReference>
<organism evidence="6 7">
    <name type="scientific">Streptococcus downei MFe28</name>
    <dbReference type="NCBI Taxonomy" id="764290"/>
    <lineage>
        <taxon>Bacteria</taxon>
        <taxon>Bacillati</taxon>
        <taxon>Bacillota</taxon>
        <taxon>Bacilli</taxon>
        <taxon>Lactobacillales</taxon>
        <taxon>Streptococcaceae</taxon>
        <taxon>Streptococcus</taxon>
    </lineage>
</organism>
<keyword evidence="4" id="KW-0472">Membrane</keyword>
<dbReference type="CDD" id="cd06170">
    <property type="entry name" value="LuxR_C_like"/>
    <property type="match status" value="1"/>
</dbReference>
<keyword evidence="7" id="KW-1185">Reference proteome</keyword>
<gene>
    <name evidence="6" type="primary">gerE</name>
    <name evidence="6" type="ORF">NCTC11391_00217</name>
</gene>
<dbReference type="GO" id="GO:0003677">
    <property type="term" value="F:DNA binding"/>
    <property type="evidence" value="ECO:0007669"/>
    <property type="project" value="UniProtKB-KW"/>
</dbReference>
<dbReference type="SMART" id="SM00421">
    <property type="entry name" value="HTH_LUXR"/>
    <property type="match status" value="1"/>
</dbReference>
<name>A0A380JB58_STRDO</name>
<feature type="transmembrane region" description="Helical" evidence="4">
    <location>
        <begin position="107"/>
        <end position="125"/>
    </location>
</feature>
<keyword evidence="1" id="KW-0805">Transcription regulation</keyword>
<feature type="transmembrane region" description="Helical" evidence="4">
    <location>
        <begin position="6"/>
        <end position="26"/>
    </location>
</feature>